<evidence type="ECO:0000256" key="7">
    <source>
        <dbReference type="ARBA" id="ARBA00022777"/>
    </source>
</evidence>
<keyword evidence="6" id="KW-0547">Nucleotide-binding</keyword>
<keyword evidence="10" id="KW-0324">Glycolysis</keyword>
<feature type="non-terminal residue" evidence="13">
    <location>
        <position position="36"/>
    </location>
</feature>
<gene>
    <name evidence="13" type="ORF">WMO25_13010</name>
</gene>
<dbReference type="InterPro" id="IPR040442">
    <property type="entry name" value="Pyrv_kinase-like_dom_sf"/>
</dbReference>
<evidence type="ECO:0000256" key="3">
    <source>
        <dbReference type="ARBA" id="ARBA00012142"/>
    </source>
</evidence>
<evidence type="ECO:0000256" key="8">
    <source>
        <dbReference type="ARBA" id="ARBA00022840"/>
    </source>
</evidence>
<dbReference type="InterPro" id="IPR015793">
    <property type="entry name" value="Pyrv_Knase_brl"/>
</dbReference>
<dbReference type="EC" id="2.7.1.40" evidence="3"/>
<evidence type="ECO:0000313" key="14">
    <source>
        <dbReference type="Proteomes" id="UP001469749"/>
    </source>
</evidence>
<evidence type="ECO:0000256" key="6">
    <source>
        <dbReference type="ARBA" id="ARBA00022741"/>
    </source>
</evidence>
<keyword evidence="11 13" id="KW-0670">Pyruvate</keyword>
<keyword evidence="8" id="KW-0067">ATP-binding</keyword>
<evidence type="ECO:0000256" key="4">
    <source>
        <dbReference type="ARBA" id="ARBA00022679"/>
    </source>
</evidence>
<evidence type="ECO:0000259" key="12">
    <source>
        <dbReference type="Pfam" id="PF00224"/>
    </source>
</evidence>
<dbReference type="InterPro" id="IPR001697">
    <property type="entry name" value="Pyr_Knase"/>
</dbReference>
<keyword evidence="4" id="KW-0808">Transferase</keyword>
<evidence type="ECO:0000256" key="5">
    <source>
        <dbReference type="ARBA" id="ARBA00022723"/>
    </source>
</evidence>
<organism evidence="13 14">
    <name type="scientific">Coprococcus intestinihominis</name>
    <dbReference type="NCBI Taxonomy" id="3133154"/>
    <lineage>
        <taxon>Bacteria</taxon>
        <taxon>Bacillati</taxon>
        <taxon>Bacillota</taxon>
        <taxon>Clostridia</taxon>
        <taxon>Lachnospirales</taxon>
        <taxon>Lachnospiraceae</taxon>
        <taxon>Coprococcus</taxon>
    </lineage>
</organism>
<evidence type="ECO:0000256" key="9">
    <source>
        <dbReference type="ARBA" id="ARBA00022842"/>
    </source>
</evidence>
<keyword evidence="5" id="KW-0479">Metal-binding</keyword>
<keyword evidence="9" id="KW-0460">Magnesium</keyword>
<protein>
    <recommendedName>
        <fullName evidence="3">pyruvate kinase</fullName>
        <ecNumber evidence="3">2.7.1.40</ecNumber>
    </recommendedName>
</protein>
<dbReference type="GO" id="GO:0016301">
    <property type="term" value="F:kinase activity"/>
    <property type="evidence" value="ECO:0007669"/>
    <property type="project" value="UniProtKB-KW"/>
</dbReference>
<evidence type="ECO:0000313" key="13">
    <source>
        <dbReference type="EMBL" id="MEQ2365992.1"/>
    </source>
</evidence>
<sequence length="36" mass="4126">MRKTKIICTLGPATNNEEKIRQLMLNGMDVARMNFS</sequence>
<dbReference type="Pfam" id="PF00224">
    <property type="entry name" value="PK"/>
    <property type="match status" value="1"/>
</dbReference>
<dbReference type="SUPFAM" id="SSF51621">
    <property type="entry name" value="Phosphoenolpyruvate/pyruvate domain"/>
    <property type="match status" value="1"/>
</dbReference>
<dbReference type="Gene3D" id="3.20.20.60">
    <property type="entry name" value="Phosphoenolpyruvate-binding domains"/>
    <property type="match status" value="1"/>
</dbReference>
<proteinExistence type="inferred from homology"/>
<keyword evidence="7 13" id="KW-0418">Kinase</keyword>
<evidence type="ECO:0000256" key="1">
    <source>
        <dbReference type="ARBA" id="ARBA00004997"/>
    </source>
</evidence>
<dbReference type="RefSeq" id="WP_349085650.1">
    <property type="nucleotide sequence ID" value="NZ_JBBMEK010000189.1"/>
</dbReference>
<comment type="similarity">
    <text evidence="2">Belongs to the pyruvate kinase family.</text>
</comment>
<evidence type="ECO:0000256" key="10">
    <source>
        <dbReference type="ARBA" id="ARBA00023152"/>
    </source>
</evidence>
<evidence type="ECO:0000256" key="11">
    <source>
        <dbReference type="ARBA" id="ARBA00023317"/>
    </source>
</evidence>
<feature type="domain" description="Pyruvate kinase barrel" evidence="12">
    <location>
        <begin position="1"/>
        <end position="36"/>
    </location>
</feature>
<comment type="pathway">
    <text evidence="1">Carbohydrate degradation; glycolysis; pyruvate from D-glyceraldehyde 3-phosphate: step 5/5.</text>
</comment>
<accession>A0ABV1B717</accession>
<dbReference type="PANTHER" id="PTHR11817">
    <property type="entry name" value="PYRUVATE KINASE"/>
    <property type="match status" value="1"/>
</dbReference>
<comment type="caution">
    <text evidence="13">The sequence shown here is derived from an EMBL/GenBank/DDBJ whole genome shotgun (WGS) entry which is preliminary data.</text>
</comment>
<keyword evidence="14" id="KW-1185">Reference proteome</keyword>
<name>A0ABV1B717_9FIRM</name>
<evidence type="ECO:0000256" key="2">
    <source>
        <dbReference type="ARBA" id="ARBA00008663"/>
    </source>
</evidence>
<dbReference type="Proteomes" id="UP001469749">
    <property type="component" value="Unassembled WGS sequence"/>
</dbReference>
<dbReference type="InterPro" id="IPR015813">
    <property type="entry name" value="Pyrv/PenolPyrv_kinase-like_dom"/>
</dbReference>
<reference evidence="13 14" key="1">
    <citation type="submission" date="2024-03" db="EMBL/GenBank/DDBJ databases">
        <title>Human intestinal bacterial collection.</title>
        <authorList>
            <person name="Pauvert C."/>
            <person name="Hitch T.C.A."/>
            <person name="Clavel T."/>
        </authorList>
    </citation>
    <scope>NUCLEOTIDE SEQUENCE [LARGE SCALE GENOMIC DNA]</scope>
    <source>
        <strain evidence="13 14">CLA-AA-H190</strain>
    </source>
</reference>
<dbReference type="EMBL" id="JBBMEK010000189">
    <property type="protein sequence ID" value="MEQ2365992.1"/>
    <property type="molecule type" value="Genomic_DNA"/>
</dbReference>